<comment type="caution">
    <text evidence="1">The sequence shown here is derived from an EMBL/GenBank/DDBJ whole genome shotgun (WGS) entry which is preliminary data.</text>
</comment>
<evidence type="ECO:0000313" key="2">
    <source>
        <dbReference type="Proteomes" id="UP001224775"/>
    </source>
</evidence>
<name>A0AAD9D889_9STRA</name>
<evidence type="ECO:0008006" key="3">
    <source>
        <dbReference type="Google" id="ProtNLM"/>
    </source>
</evidence>
<protein>
    <recommendedName>
        <fullName evidence="3">Leucine-rich repeat domain-containing protein</fullName>
    </recommendedName>
</protein>
<keyword evidence="2" id="KW-1185">Reference proteome</keyword>
<dbReference type="Proteomes" id="UP001224775">
    <property type="component" value="Unassembled WGS sequence"/>
</dbReference>
<gene>
    <name evidence="1" type="ORF">QTG54_011200</name>
</gene>
<dbReference type="SUPFAM" id="SSF52058">
    <property type="entry name" value="L domain-like"/>
    <property type="match status" value="1"/>
</dbReference>
<feature type="non-terminal residue" evidence="1">
    <location>
        <position position="176"/>
    </location>
</feature>
<dbReference type="Gene3D" id="3.80.10.10">
    <property type="entry name" value="Ribonuclease Inhibitor"/>
    <property type="match status" value="1"/>
</dbReference>
<dbReference type="EMBL" id="JATAAI010000022">
    <property type="protein sequence ID" value="KAK1737906.1"/>
    <property type="molecule type" value="Genomic_DNA"/>
</dbReference>
<dbReference type="AlphaFoldDB" id="A0AAD9D889"/>
<dbReference type="InterPro" id="IPR026906">
    <property type="entry name" value="LRR_5"/>
</dbReference>
<reference evidence="1" key="1">
    <citation type="submission" date="2023-06" db="EMBL/GenBank/DDBJ databases">
        <title>Survivors Of The Sea: Transcriptome response of Skeletonema marinoi to long-term dormancy.</title>
        <authorList>
            <person name="Pinder M.I.M."/>
            <person name="Kourtchenko O."/>
            <person name="Robertson E.K."/>
            <person name="Larsson T."/>
            <person name="Maumus F."/>
            <person name="Osuna-Cruz C.M."/>
            <person name="Vancaester E."/>
            <person name="Stenow R."/>
            <person name="Vandepoele K."/>
            <person name="Ploug H."/>
            <person name="Bruchert V."/>
            <person name="Godhe A."/>
            <person name="Topel M."/>
        </authorList>
    </citation>
    <scope>NUCLEOTIDE SEQUENCE</scope>
    <source>
        <strain evidence="1">R05AC</strain>
    </source>
</reference>
<organism evidence="1 2">
    <name type="scientific">Skeletonema marinoi</name>
    <dbReference type="NCBI Taxonomy" id="267567"/>
    <lineage>
        <taxon>Eukaryota</taxon>
        <taxon>Sar</taxon>
        <taxon>Stramenopiles</taxon>
        <taxon>Ochrophyta</taxon>
        <taxon>Bacillariophyta</taxon>
        <taxon>Coscinodiscophyceae</taxon>
        <taxon>Thalassiosirophycidae</taxon>
        <taxon>Thalassiosirales</taxon>
        <taxon>Skeletonemataceae</taxon>
        <taxon>Skeletonema</taxon>
        <taxon>Skeletonema marinoi-dohrnii complex</taxon>
    </lineage>
</organism>
<dbReference type="InterPro" id="IPR032675">
    <property type="entry name" value="LRR_dom_sf"/>
</dbReference>
<proteinExistence type="predicted"/>
<dbReference type="Pfam" id="PF13306">
    <property type="entry name" value="LRR_5"/>
    <property type="match status" value="1"/>
</dbReference>
<evidence type="ECO:0000313" key="1">
    <source>
        <dbReference type="EMBL" id="KAK1737906.1"/>
    </source>
</evidence>
<sequence length="176" mass="19736">MADLAAGSDDDIFVYLGGEQEVPHDSKHAIIDESVKIIPPRAFWNRTKLISVKFHAGIEKIEGGAFNRCWSLRRATLLGVREIGKCAFSSCVGLSKVEFGDKLETIGQGAFDFCAALRRIVIPLKDDMFPLFGRHHRYTQFEYCVNLTTVDIAITGGIHKTVSSFLLESWRDEIKE</sequence>
<accession>A0AAD9D889</accession>